<dbReference type="PANTHER" id="PTHR10067:SF17">
    <property type="entry name" value="PHOSPHATIDYLSERINE DECARBOXYLASE PROENZYME 2"/>
    <property type="match status" value="1"/>
</dbReference>
<name>A0AAE3JE51_9FIRM</name>
<dbReference type="Proteomes" id="UP001198200">
    <property type="component" value="Unassembled WGS sequence"/>
</dbReference>
<gene>
    <name evidence="5" type="ORF">LKD48_12300</name>
</gene>
<dbReference type="InterPro" id="IPR003817">
    <property type="entry name" value="PS_Dcarbxylase"/>
</dbReference>
<protein>
    <submittedName>
        <fullName evidence="5">Phosphatidylserine decarboxylase</fullName>
    </submittedName>
</protein>
<keyword evidence="3" id="KW-0456">Lyase</keyword>
<keyword evidence="6" id="KW-1185">Reference proteome</keyword>
<dbReference type="GO" id="GO:0008654">
    <property type="term" value="P:phospholipid biosynthetic process"/>
    <property type="evidence" value="ECO:0007669"/>
    <property type="project" value="InterPro"/>
</dbReference>
<keyword evidence="2" id="KW-0865">Zymogen</keyword>
<dbReference type="PANTHER" id="PTHR10067">
    <property type="entry name" value="PHOSPHATIDYLSERINE DECARBOXYLASE"/>
    <property type="match status" value="1"/>
</dbReference>
<proteinExistence type="predicted"/>
<evidence type="ECO:0000256" key="3">
    <source>
        <dbReference type="ARBA" id="ARBA00023239"/>
    </source>
</evidence>
<evidence type="ECO:0000256" key="2">
    <source>
        <dbReference type="ARBA" id="ARBA00023145"/>
    </source>
</evidence>
<dbReference type="RefSeq" id="WP_308732129.1">
    <property type="nucleotide sequence ID" value="NZ_JAJEQN010000034.1"/>
</dbReference>
<dbReference type="EMBL" id="JAJEQN010000034">
    <property type="protein sequence ID" value="MCC2222402.1"/>
    <property type="molecule type" value="Genomic_DNA"/>
</dbReference>
<dbReference type="GO" id="GO:0004609">
    <property type="term" value="F:phosphatidylserine decarboxylase activity"/>
    <property type="evidence" value="ECO:0007669"/>
    <property type="project" value="InterPro"/>
</dbReference>
<evidence type="ECO:0000313" key="5">
    <source>
        <dbReference type="EMBL" id="MCC2222402.1"/>
    </source>
</evidence>
<evidence type="ECO:0000256" key="4">
    <source>
        <dbReference type="ARBA" id="ARBA00023317"/>
    </source>
</evidence>
<reference evidence="5 6" key="1">
    <citation type="submission" date="2021-10" db="EMBL/GenBank/DDBJ databases">
        <title>Anaerobic single-cell dispensing facilitates the cultivation of human gut bacteria.</title>
        <authorList>
            <person name="Afrizal A."/>
        </authorList>
    </citation>
    <scope>NUCLEOTIDE SEQUENCE [LARGE SCALE GENOMIC DNA]</scope>
    <source>
        <strain evidence="5 6">CLA-AA-H224</strain>
    </source>
</reference>
<evidence type="ECO:0000313" key="6">
    <source>
        <dbReference type="Proteomes" id="UP001198200"/>
    </source>
</evidence>
<organism evidence="5 6">
    <name type="scientific">Anthropogastromicrobium aceti</name>
    <dbReference type="NCBI Taxonomy" id="2981768"/>
    <lineage>
        <taxon>Bacteria</taxon>
        <taxon>Bacillati</taxon>
        <taxon>Bacillota</taxon>
        <taxon>Clostridia</taxon>
        <taxon>Lachnospirales</taxon>
        <taxon>Lachnospiraceae</taxon>
        <taxon>Anthropogastromicrobium</taxon>
    </lineage>
</organism>
<keyword evidence="1" id="KW-0210">Decarboxylase</keyword>
<dbReference type="AlphaFoldDB" id="A0AAE3JE51"/>
<comment type="caution">
    <text evidence="5">The sequence shown here is derived from an EMBL/GenBank/DDBJ whole genome shotgun (WGS) entry which is preliminary data.</text>
</comment>
<accession>A0AAE3JE51</accession>
<dbReference type="Pfam" id="PF02666">
    <property type="entry name" value="PS_Dcarbxylase"/>
    <property type="match status" value="1"/>
</dbReference>
<keyword evidence="4" id="KW-0670">Pyruvate</keyword>
<sequence length="280" mass="31827">MKEKTSRLLTFLYTTSVGNRLLRILVSPAVSKAAGCVMNSRLSLIAVSGFIKSQNIDVSEFEKTSFSSYNDFFTRKLKPDARLLAQGDDILISPCDAKLTIFPITNDSRFLIKQGQYTVKSLLRDEKLAKQFEGGILWQLRLSVDDYHRYIYPVSGRRSHERTINGVFHTVQPIALEHCPVYKENTRKYCIIKTKEFGTILMMEVGAMMVGRITNHEAEPGYVTRGEEKGYFEFGGSTIILLTQKGAVLPRKNILYRSARGEETRIRQGEKIGKVNNNQR</sequence>
<evidence type="ECO:0000256" key="1">
    <source>
        <dbReference type="ARBA" id="ARBA00022793"/>
    </source>
</evidence>